<accession>A0A942E5C8</accession>
<dbReference type="Proteomes" id="UP000680348">
    <property type="component" value="Unassembled WGS sequence"/>
</dbReference>
<sequence>MRSLIAGSAALPLVFAGAPASAQDAGNEVWIGQTGNTNTIVIVQEGEGNRAGADNVRFLMNQDGDFNVLSIDQFGWNNHGGRTEVGEDRPSGINQVGDRNEILVEQITTEPSGSNEIGAVYQQSSRLSGSPANLARIRQSEDGAATLGAGHFLGSVRQINDSENGAANEATIEQSGGGVGLSHSIASVSQSGTGNTLDIWQTDQSNAMKAIVQRGEGNFLHSEQGNGQDNLVEFTEQFGALNSMKIRQSGSRNVIQQALQNNEILETGTGNRIDVAMTGEDNGGDGRGGVGEFLATATLGLSGVAQGVFLQMGDDNDLALTIVQGALSKFGFTQIGDGNGIVSAISEALGQAAYRNEVGVFQQGDDNYIAHSAIGSDNVLAVTQVGGRNLADVQQTGQFHTTMLRIDGYDTNSASAGGFSGDGLTGAAGAGLSPGTIVQKGTLHSVSLVVGGSRNLFGVSQTGDTHRIDSTMSGSNNQFVAVQTGIGNTSLSQQYGSGNGLLVRQY</sequence>
<feature type="chain" id="PRO_5036907788" description="Curlin associated repeat-containing protein" evidence="1">
    <location>
        <begin position="23"/>
        <end position="506"/>
    </location>
</feature>
<name>A0A942E5C8_9HYPH</name>
<proteinExistence type="predicted"/>
<feature type="signal peptide" evidence="1">
    <location>
        <begin position="1"/>
        <end position="22"/>
    </location>
</feature>
<keyword evidence="3" id="KW-1185">Reference proteome</keyword>
<dbReference type="AlphaFoldDB" id="A0A942E5C8"/>
<dbReference type="RefSeq" id="WP_188257049.1">
    <property type="nucleotide sequence ID" value="NZ_JABVCF010000014.1"/>
</dbReference>
<protein>
    <recommendedName>
        <fullName evidence="4">Curlin associated repeat-containing protein</fullName>
    </recommendedName>
</protein>
<evidence type="ECO:0000313" key="3">
    <source>
        <dbReference type="Proteomes" id="UP000680348"/>
    </source>
</evidence>
<gene>
    <name evidence="2" type="ORF">KEU06_23005</name>
</gene>
<reference evidence="2" key="1">
    <citation type="submission" date="2021-04" db="EMBL/GenBank/DDBJ databases">
        <title>Pseudaminobacter soli sp. nov., isolated from paddy soil contaminated by heavy metals.</title>
        <authorList>
            <person name="Zhang K."/>
        </authorList>
    </citation>
    <scope>NUCLEOTIDE SEQUENCE</scope>
    <source>
        <strain evidence="2">19-2017</strain>
    </source>
</reference>
<dbReference type="EMBL" id="JAGWCR010000014">
    <property type="protein sequence ID" value="MBS3651490.1"/>
    <property type="molecule type" value="Genomic_DNA"/>
</dbReference>
<comment type="caution">
    <text evidence="2">The sequence shown here is derived from an EMBL/GenBank/DDBJ whole genome shotgun (WGS) entry which is preliminary data.</text>
</comment>
<organism evidence="2 3">
    <name type="scientific">Pseudaminobacter soli</name>
    <name type="common">ex Zhang et al. 2022</name>
    <dbReference type="NCBI Taxonomy" id="2831468"/>
    <lineage>
        <taxon>Bacteria</taxon>
        <taxon>Pseudomonadati</taxon>
        <taxon>Pseudomonadota</taxon>
        <taxon>Alphaproteobacteria</taxon>
        <taxon>Hyphomicrobiales</taxon>
        <taxon>Phyllobacteriaceae</taxon>
        <taxon>Pseudaminobacter</taxon>
    </lineage>
</organism>
<evidence type="ECO:0008006" key="4">
    <source>
        <dbReference type="Google" id="ProtNLM"/>
    </source>
</evidence>
<keyword evidence="1" id="KW-0732">Signal</keyword>
<evidence type="ECO:0000256" key="1">
    <source>
        <dbReference type="SAM" id="SignalP"/>
    </source>
</evidence>
<evidence type="ECO:0000313" key="2">
    <source>
        <dbReference type="EMBL" id="MBS3651490.1"/>
    </source>
</evidence>